<dbReference type="InterPro" id="IPR035906">
    <property type="entry name" value="MetI-like_sf"/>
</dbReference>
<keyword evidence="2 8" id="KW-0813">Transport</keyword>
<evidence type="ECO:0000256" key="7">
    <source>
        <dbReference type="ARBA" id="ARBA00023136"/>
    </source>
</evidence>
<protein>
    <submittedName>
        <fullName evidence="10">Arabinogalactan oligomer transport system permease protein ganP</fullName>
    </submittedName>
</protein>
<dbReference type="GO" id="GO:0042956">
    <property type="term" value="P:maltodextrin transmembrane transport"/>
    <property type="evidence" value="ECO:0007669"/>
    <property type="project" value="TreeGrafter"/>
</dbReference>
<feature type="transmembrane region" description="Helical" evidence="8">
    <location>
        <begin position="296"/>
        <end position="321"/>
    </location>
</feature>
<dbReference type="AlphaFoldDB" id="U2Y9E1"/>
<evidence type="ECO:0000256" key="6">
    <source>
        <dbReference type="ARBA" id="ARBA00022989"/>
    </source>
</evidence>
<evidence type="ECO:0000313" key="11">
    <source>
        <dbReference type="Proteomes" id="UP000016424"/>
    </source>
</evidence>
<feature type="domain" description="ABC transmembrane type-1" evidence="9">
    <location>
        <begin position="206"/>
        <end position="426"/>
    </location>
</feature>
<evidence type="ECO:0000259" key="9">
    <source>
        <dbReference type="PROSITE" id="PS50928"/>
    </source>
</evidence>
<keyword evidence="7 8" id="KW-0472">Membrane</keyword>
<evidence type="ECO:0000256" key="4">
    <source>
        <dbReference type="ARBA" id="ARBA00022597"/>
    </source>
</evidence>
<dbReference type="Gene3D" id="1.10.3720.10">
    <property type="entry name" value="MetI-like"/>
    <property type="match status" value="1"/>
</dbReference>
<dbReference type="SUPFAM" id="SSF161098">
    <property type="entry name" value="MetI-like"/>
    <property type="match status" value="1"/>
</dbReference>
<feature type="transmembrane region" description="Helical" evidence="8">
    <location>
        <begin position="147"/>
        <end position="168"/>
    </location>
</feature>
<comment type="subcellular location">
    <subcellularLocation>
        <location evidence="1 8">Cell membrane</location>
        <topology evidence="1 8">Multi-pass membrane protein</topology>
    </subcellularLocation>
</comment>
<keyword evidence="5 8" id="KW-0812">Transmembrane</keyword>
<dbReference type="Pfam" id="PF00528">
    <property type="entry name" value="BPD_transp_1"/>
    <property type="match status" value="1"/>
</dbReference>
<comment type="caution">
    <text evidence="10">The sequence shown here is derived from an EMBL/GenBank/DDBJ whole genome shotgun (WGS) entry which is preliminary data.</text>
</comment>
<dbReference type="GO" id="GO:0015423">
    <property type="term" value="F:ABC-type maltose transporter activity"/>
    <property type="evidence" value="ECO:0007669"/>
    <property type="project" value="TreeGrafter"/>
</dbReference>
<evidence type="ECO:0000256" key="3">
    <source>
        <dbReference type="ARBA" id="ARBA00022475"/>
    </source>
</evidence>
<keyword evidence="6 8" id="KW-1133">Transmembrane helix</keyword>
<dbReference type="EMBL" id="BASG01000011">
    <property type="protein sequence ID" value="GAD13373.1"/>
    <property type="molecule type" value="Genomic_DNA"/>
</dbReference>
<feature type="transmembrane region" description="Helical" evidence="8">
    <location>
        <begin position="84"/>
        <end position="109"/>
    </location>
</feature>
<dbReference type="FunFam" id="1.10.3720.10:FF:000036">
    <property type="entry name" value="Maltodextrin ABC transporter, permease protein"/>
    <property type="match status" value="1"/>
</dbReference>
<feature type="transmembrane region" description="Helical" evidence="8">
    <location>
        <begin position="210"/>
        <end position="232"/>
    </location>
</feature>
<dbReference type="Proteomes" id="UP000016424">
    <property type="component" value="Unassembled WGS sequence"/>
</dbReference>
<dbReference type="InterPro" id="IPR000515">
    <property type="entry name" value="MetI-like"/>
</dbReference>
<dbReference type="GO" id="GO:1990060">
    <property type="term" value="C:maltose transport complex"/>
    <property type="evidence" value="ECO:0007669"/>
    <property type="project" value="TreeGrafter"/>
</dbReference>
<evidence type="ECO:0000256" key="5">
    <source>
        <dbReference type="ARBA" id="ARBA00022692"/>
    </source>
</evidence>
<evidence type="ECO:0000256" key="1">
    <source>
        <dbReference type="ARBA" id="ARBA00004651"/>
    </source>
</evidence>
<accession>U2Y9E1</accession>
<dbReference type="CDD" id="cd06261">
    <property type="entry name" value="TM_PBP2"/>
    <property type="match status" value="1"/>
</dbReference>
<evidence type="ECO:0000256" key="8">
    <source>
        <dbReference type="RuleBase" id="RU363032"/>
    </source>
</evidence>
<dbReference type="PANTHER" id="PTHR47314:SF2">
    <property type="entry name" value="GALACTOOLIGOSACCHARIDES TRANSPORT SYSTEM PERMEASE PROTEIN GANP"/>
    <property type="match status" value="1"/>
</dbReference>
<proteinExistence type="inferred from homology"/>
<feature type="transmembrane region" description="Helical" evidence="8">
    <location>
        <begin position="405"/>
        <end position="425"/>
    </location>
</feature>
<evidence type="ECO:0000256" key="2">
    <source>
        <dbReference type="ARBA" id="ARBA00022448"/>
    </source>
</evidence>
<feature type="transmembrane region" description="Helical" evidence="8">
    <location>
        <begin position="342"/>
        <end position="362"/>
    </location>
</feature>
<feature type="transmembrane region" description="Helical" evidence="8">
    <location>
        <begin position="46"/>
        <end position="72"/>
    </location>
</feature>
<keyword evidence="4" id="KW-0762">Sugar transport</keyword>
<organism evidence="10 11">
    <name type="scientific">Geobacillus kaustophilus GBlys</name>
    <dbReference type="NCBI Taxonomy" id="1337888"/>
    <lineage>
        <taxon>Bacteria</taxon>
        <taxon>Bacillati</taxon>
        <taxon>Bacillota</taxon>
        <taxon>Bacilli</taxon>
        <taxon>Bacillales</taxon>
        <taxon>Anoxybacillaceae</taxon>
        <taxon>Geobacillus</taxon>
        <taxon>Geobacillus thermoleovorans group</taxon>
    </lineage>
</organism>
<sequence length="437" mass="49231">MFDAFCVEKMCSSRKEGESMSHRKMALCLSIIPGLGQWYNRQWAKGVLFLVFAASFLTAFADLFNMGFWGIVTLGTEVQRDNSIFLLAEGIIAVIVALFGLAFYCFNLWDAYKNGERRDRGDRLNTLKEEYHQLVEQGYPYVVSSPAFFLLVFSVIFPVLFSFALAFTNYDLYHTPPAKLVDWVGFDTFLKIFTVDIWRSTFFDVLSWTVIWTLVASTLQVAAGILLAVIVNQKDLRLKKLYRTIFVLPWAVPGFVTILVFAGLFNDSFGAINHTILAALGIDPIPWMTDEHWTRVALILMQGWLGFPYVFVVTTGVLQSIPEELYEAATIDGASMFAKFRYITLPMVLLAMAPIIITQFTFNFNNFNIIYLFNGGGPAVPGSTAGGTDILVSWIYKLTMQSSQYALAAALTILLSLFVMGIALWQFRRTNSFKEGV</sequence>
<dbReference type="PROSITE" id="PS50928">
    <property type="entry name" value="ABC_TM1"/>
    <property type="match status" value="1"/>
</dbReference>
<gene>
    <name evidence="10" type="ORF">GBL_1590</name>
</gene>
<keyword evidence="3" id="KW-1003">Cell membrane</keyword>
<name>U2Y9E1_GEOKU</name>
<reference evidence="11" key="1">
    <citation type="journal article" date="2013" name="Genome Announc.">
        <title>Draft Genome Sequence of Geobacillus kaustophilus GBlys, a Lysogenic Strain with Bacteriophage phiOH2.</title>
        <authorList>
            <person name="Doi K."/>
            <person name="Mori K."/>
            <person name="Martono H."/>
            <person name="Nagayoshi Y."/>
            <person name="Fujino Y."/>
            <person name="Tashiro K."/>
            <person name="Kuhara S."/>
            <person name="Ohshima T."/>
        </authorList>
    </citation>
    <scope>NUCLEOTIDE SEQUENCE [LARGE SCALE GENOMIC DNA]</scope>
    <source>
        <strain evidence="11">GBlys</strain>
    </source>
</reference>
<comment type="similarity">
    <text evidence="8">Belongs to the binding-protein-dependent transport system permease family.</text>
</comment>
<feature type="transmembrane region" description="Helical" evidence="8">
    <location>
        <begin position="244"/>
        <end position="265"/>
    </location>
</feature>
<dbReference type="SUPFAM" id="SSF160964">
    <property type="entry name" value="MalF N-terminal region-like"/>
    <property type="match status" value="1"/>
</dbReference>
<dbReference type="PANTHER" id="PTHR47314">
    <property type="entry name" value="MALTOSE/MALTODEXTRIN TRANSPORT SYSTEM PERMEASE PROTEIN MALF"/>
    <property type="match status" value="1"/>
</dbReference>
<evidence type="ECO:0000313" key="10">
    <source>
        <dbReference type="EMBL" id="GAD13373.1"/>
    </source>
</evidence>